<evidence type="ECO:0000313" key="3">
    <source>
        <dbReference type="Proteomes" id="UP000266841"/>
    </source>
</evidence>
<feature type="region of interest" description="Disordered" evidence="1">
    <location>
        <begin position="139"/>
        <end position="191"/>
    </location>
</feature>
<dbReference type="AlphaFoldDB" id="K0THJ9"/>
<sequence length="276" mass="30137">IPVNSSDAITGHKLQGLTKDSLVMYEWDSDTCWIYDVLSRVITLKGLYLIRPIRKSDIKAESKEYLEFMGAHGNIGKSRNRQAQVDVVSWVDDSQAGPSGREKLGLRLIGRPIGHGQLGLRLIGSHKLADPQVSPLRIFTRPRKTCGSTDRRAGRVAESNNNNDADGDSAEPPGPERSGGQATKTGKGRRVDGAVAKQCLSGYKAGWIPRNSSVVAKGEEIYNQSFDAFDEDLSTELVARRTKPCYFGAGDCQGTCLHASKFDIKKKNPSSVDEDT</sequence>
<keyword evidence="3" id="KW-1185">Reference proteome</keyword>
<reference evidence="2 3" key="1">
    <citation type="journal article" date="2012" name="Genome Biol.">
        <title>Genome and low-iron response of an oceanic diatom adapted to chronic iron limitation.</title>
        <authorList>
            <person name="Lommer M."/>
            <person name="Specht M."/>
            <person name="Roy A.S."/>
            <person name="Kraemer L."/>
            <person name="Andreson R."/>
            <person name="Gutowska M.A."/>
            <person name="Wolf J."/>
            <person name="Bergner S.V."/>
            <person name="Schilhabel M.B."/>
            <person name="Klostermeier U.C."/>
            <person name="Beiko R.G."/>
            <person name="Rosenstiel P."/>
            <person name="Hippler M."/>
            <person name="Laroche J."/>
        </authorList>
    </citation>
    <scope>NUCLEOTIDE SEQUENCE [LARGE SCALE GENOMIC DNA]</scope>
    <source>
        <strain evidence="2 3">CCMP1005</strain>
    </source>
</reference>
<name>K0THJ9_THAOC</name>
<dbReference type="Proteomes" id="UP000266841">
    <property type="component" value="Unassembled WGS sequence"/>
</dbReference>
<evidence type="ECO:0000313" key="2">
    <source>
        <dbReference type="EMBL" id="EJK69972.1"/>
    </source>
</evidence>
<gene>
    <name evidence="2" type="ORF">THAOC_08714</name>
</gene>
<dbReference type="EMBL" id="AGNL01009271">
    <property type="protein sequence ID" value="EJK69972.1"/>
    <property type="molecule type" value="Genomic_DNA"/>
</dbReference>
<dbReference type="OrthoDB" id="2927083at2759"/>
<comment type="caution">
    <text evidence="2">The sequence shown here is derived from an EMBL/GenBank/DDBJ whole genome shotgun (WGS) entry which is preliminary data.</text>
</comment>
<organism evidence="2 3">
    <name type="scientific">Thalassiosira oceanica</name>
    <name type="common">Marine diatom</name>
    <dbReference type="NCBI Taxonomy" id="159749"/>
    <lineage>
        <taxon>Eukaryota</taxon>
        <taxon>Sar</taxon>
        <taxon>Stramenopiles</taxon>
        <taxon>Ochrophyta</taxon>
        <taxon>Bacillariophyta</taxon>
        <taxon>Coscinodiscophyceae</taxon>
        <taxon>Thalassiosirophycidae</taxon>
        <taxon>Thalassiosirales</taxon>
        <taxon>Thalassiosiraceae</taxon>
        <taxon>Thalassiosira</taxon>
    </lineage>
</organism>
<protein>
    <submittedName>
        <fullName evidence="2">Uncharacterized protein</fullName>
    </submittedName>
</protein>
<accession>K0THJ9</accession>
<evidence type="ECO:0000256" key="1">
    <source>
        <dbReference type="SAM" id="MobiDB-lite"/>
    </source>
</evidence>
<feature type="non-terminal residue" evidence="2">
    <location>
        <position position="1"/>
    </location>
</feature>
<proteinExistence type="predicted"/>